<keyword evidence="8" id="KW-0809">Transit peptide</keyword>
<feature type="compositionally biased region" description="Low complexity" evidence="14">
    <location>
        <begin position="264"/>
        <end position="298"/>
    </location>
</feature>
<dbReference type="Gene3D" id="3.10.450.240">
    <property type="match status" value="1"/>
</dbReference>
<sequence length="543" mass="59525">MVRATSSAAAAAVRVYLSSRALTATVAPRRAAALTLSPRSFSTTRRVLNTPKSPFAVFVDTLKAELRKNQELQENMRQLSGDVGKMQDSETMKKMRDAYERARIITSIKENPKLQAAADALRKSGGQVGDAVGATLKQMEESELIKGLGAISSRLARGLEDSTAPIRNTEAYRQLSDTLTEAFDDGGSALRIYVDKDKDAAEVRRIKREARLRKIGRPLPTKDVDSKEAAAEVMQSYAQKEEDELAAAEAAAAAAAEQAAGAGAADAGAGAKPEAEQAQPEPQSAATPQQPASSTSTPPAAPPKPAGYAVRVRTFTENTTTQALVLRPEPAYKQAWSSFKSSNPLFRKLNDLSMAYHESENPLVERVRGVTDWFGSLFEENDFARVTRQMKLLDPTFTLESFQRDLREYVVPELIDAYHGAARHLLRQWCGEATFNLLMATIDPYLSKGLLPEGRLLDLKQVEILQAKVLDNNVPVLVVSFTSQELMFFKDPKTGEVKAGNDSQPDLCRYAMVLMRVEEELDNQVTGGWKVVELARRGQAAYL</sequence>
<evidence type="ECO:0000256" key="6">
    <source>
        <dbReference type="ARBA" id="ARBA00022840"/>
    </source>
</evidence>
<dbReference type="VEuPathDB" id="FungiDB:sr15478"/>
<evidence type="ECO:0000256" key="9">
    <source>
        <dbReference type="ARBA" id="ARBA00023010"/>
    </source>
</evidence>
<dbReference type="GO" id="GO:0005743">
    <property type="term" value="C:mitochondrial inner membrane"/>
    <property type="evidence" value="ECO:0007669"/>
    <property type="project" value="UniProtKB-SubCell"/>
</dbReference>
<evidence type="ECO:0000313" key="16">
    <source>
        <dbReference type="EMBL" id="CBQ69018.1"/>
    </source>
</evidence>
<dbReference type="GO" id="GO:0051087">
    <property type="term" value="F:protein-folding chaperone binding"/>
    <property type="evidence" value="ECO:0007669"/>
    <property type="project" value="TreeGrafter"/>
</dbReference>
<evidence type="ECO:0000256" key="8">
    <source>
        <dbReference type="ARBA" id="ARBA00022946"/>
    </source>
</evidence>
<dbReference type="SUPFAM" id="SSF54427">
    <property type="entry name" value="NTF2-like"/>
    <property type="match status" value="1"/>
</dbReference>
<dbReference type="GO" id="GO:0005524">
    <property type="term" value="F:ATP binding"/>
    <property type="evidence" value="ECO:0007669"/>
    <property type="project" value="UniProtKB-KW"/>
</dbReference>
<dbReference type="PANTHER" id="PTHR10721">
    <property type="entry name" value="MITOCHONDRIAL IMPORT INNER MEMBRANE TRANSLOCASE SUBUNIT TIM44"/>
    <property type="match status" value="1"/>
</dbReference>
<dbReference type="InterPro" id="IPR007379">
    <property type="entry name" value="Tim44-like_dom"/>
</dbReference>
<evidence type="ECO:0000256" key="13">
    <source>
        <dbReference type="SAM" id="Coils"/>
    </source>
</evidence>
<evidence type="ECO:0000256" key="14">
    <source>
        <dbReference type="SAM" id="MobiDB-lite"/>
    </source>
</evidence>
<keyword evidence="13" id="KW-0175">Coiled coil</keyword>
<keyword evidence="16" id="KW-0675">Receptor</keyword>
<dbReference type="SMART" id="SM00978">
    <property type="entry name" value="Tim44"/>
    <property type="match status" value="1"/>
</dbReference>
<feature type="coiled-coil region" evidence="13">
    <location>
        <begin position="231"/>
        <end position="258"/>
    </location>
</feature>
<evidence type="ECO:0000256" key="7">
    <source>
        <dbReference type="ARBA" id="ARBA00022927"/>
    </source>
</evidence>
<keyword evidence="3" id="KW-0813">Transport</keyword>
<proteinExistence type="inferred from homology"/>
<protein>
    <recommendedName>
        <fullName evidence="12">Mitochondrial import inner membrane translocase subunit TIM44</fullName>
    </recommendedName>
</protein>
<accession>E6ZP61</accession>
<evidence type="ECO:0000256" key="3">
    <source>
        <dbReference type="ARBA" id="ARBA00022448"/>
    </source>
</evidence>
<keyword evidence="17" id="KW-1185">Reference proteome</keyword>
<evidence type="ECO:0000259" key="15">
    <source>
        <dbReference type="SMART" id="SM00978"/>
    </source>
</evidence>
<keyword evidence="4" id="KW-0547">Nucleotide-binding</keyword>
<feature type="domain" description="Tim44-like" evidence="15">
    <location>
        <begin position="383"/>
        <end position="536"/>
    </location>
</feature>
<evidence type="ECO:0000256" key="4">
    <source>
        <dbReference type="ARBA" id="ARBA00022741"/>
    </source>
</evidence>
<dbReference type="eggNOG" id="KOG2580">
    <property type="taxonomic scope" value="Eukaryota"/>
</dbReference>
<comment type="subcellular location">
    <subcellularLocation>
        <location evidence="1">Mitochondrion inner membrane</location>
        <topology evidence="1">Peripheral membrane protein</topology>
    </subcellularLocation>
</comment>
<reference evidence="16 17" key="1">
    <citation type="journal article" date="2010" name="Science">
        <title>Pathogenicity determinants in smut fungi revealed by genome comparison.</title>
        <authorList>
            <person name="Schirawski J."/>
            <person name="Mannhaupt G."/>
            <person name="Muench K."/>
            <person name="Brefort T."/>
            <person name="Schipper K."/>
            <person name="Doehlemann G."/>
            <person name="Di Stasio M."/>
            <person name="Roessel N."/>
            <person name="Mendoza-Mendoza A."/>
            <person name="Pester D."/>
            <person name="Mueller O."/>
            <person name="Winterberg B."/>
            <person name="Meyer E."/>
            <person name="Ghareeb H."/>
            <person name="Wollenberg T."/>
            <person name="Muensterkoetter M."/>
            <person name="Wong P."/>
            <person name="Walter M."/>
            <person name="Stukenbrock E."/>
            <person name="Gueldener U."/>
            <person name="Kahmann R."/>
        </authorList>
    </citation>
    <scope>NUCLEOTIDE SEQUENCE [LARGE SCALE GENOMIC DNA]</scope>
    <source>
        <strain evidence="17">SRZ2</strain>
    </source>
</reference>
<keyword evidence="5" id="KW-0999">Mitochondrion inner membrane</keyword>
<dbReference type="HOGENOM" id="CLU_020932_2_0_1"/>
<organism evidence="16 17">
    <name type="scientific">Sporisorium reilianum (strain SRZ2)</name>
    <name type="common">Maize head smut fungus</name>
    <dbReference type="NCBI Taxonomy" id="999809"/>
    <lineage>
        <taxon>Eukaryota</taxon>
        <taxon>Fungi</taxon>
        <taxon>Dikarya</taxon>
        <taxon>Basidiomycota</taxon>
        <taxon>Ustilaginomycotina</taxon>
        <taxon>Ustilaginomycetes</taxon>
        <taxon>Ustilaginales</taxon>
        <taxon>Ustilaginaceae</taxon>
        <taxon>Sporisorium</taxon>
    </lineage>
</organism>
<keyword evidence="6" id="KW-0067">ATP-binding</keyword>
<keyword evidence="9" id="KW-0811">Translocation</keyword>
<dbReference type="AlphaFoldDB" id="E6ZP61"/>
<keyword evidence="11" id="KW-0472">Membrane</keyword>
<keyword evidence="7" id="KW-0653">Protein transport</keyword>
<dbReference type="Proteomes" id="UP000008867">
    <property type="component" value="Chromosome 13"/>
</dbReference>
<feature type="coiled-coil region" evidence="13">
    <location>
        <begin position="59"/>
        <end position="89"/>
    </location>
</feature>
<dbReference type="InterPro" id="IPR039544">
    <property type="entry name" value="Tim44-like"/>
</dbReference>
<gene>
    <name evidence="16" type="ORF">sr15478</name>
</gene>
<dbReference type="FunFam" id="3.10.450.240:FF:000002">
    <property type="entry name" value="Mitochondrial import inner membrane translocase subunit TIM44"/>
    <property type="match status" value="1"/>
</dbReference>
<dbReference type="EMBL" id="FQ311434">
    <property type="protein sequence ID" value="CBQ69018.1"/>
    <property type="molecule type" value="Genomic_DNA"/>
</dbReference>
<dbReference type="OrthoDB" id="10265990at2759"/>
<evidence type="ECO:0000256" key="1">
    <source>
        <dbReference type="ARBA" id="ARBA00004637"/>
    </source>
</evidence>
<dbReference type="GO" id="GO:0030150">
    <property type="term" value="P:protein import into mitochondrial matrix"/>
    <property type="evidence" value="ECO:0007669"/>
    <property type="project" value="TreeGrafter"/>
</dbReference>
<evidence type="ECO:0000256" key="11">
    <source>
        <dbReference type="ARBA" id="ARBA00023136"/>
    </source>
</evidence>
<comment type="similarity">
    <text evidence="2">Belongs to the Tim44 family.</text>
</comment>
<evidence type="ECO:0000313" key="17">
    <source>
        <dbReference type="Proteomes" id="UP000008867"/>
    </source>
</evidence>
<keyword evidence="10" id="KW-0496">Mitochondrion</keyword>
<evidence type="ECO:0000256" key="10">
    <source>
        <dbReference type="ARBA" id="ARBA00023128"/>
    </source>
</evidence>
<evidence type="ECO:0000256" key="5">
    <source>
        <dbReference type="ARBA" id="ARBA00022792"/>
    </source>
</evidence>
<evidence type="ECO:0000256" key="2">
    <source>
        <dbReference type="ARBA" id="ARBA00009597"/>
    </source>
</evidence>
<feature type="region of interest" description="Disordered" evidence="14">
    <location>
        <begin position="264"/>
        <end position="306"/>
    </location>
</feature>
<evidence type="ECO:0000256" key="12">
    <source>
        <dbReference type="ARBA" id="ARBA00074309"/>
    </source>
</evidence>
<dbReference type="InterPro" id="IPR032710">
    <property type="entry name" value="NTF2-like_dom_sf"/>
</dbReference>
<name>E6ZP61_SPORE</name>
<dbReference type="PANTHER" id="PTHR10721:SF1">
    <property type="entry name" value="MITOCHONDRIAL IMPORT INNER MEMBRANE TRANSLOCASE SUBUNIT TIM44"/>
    <property type="match status" value="1"/>
</dbReference>
<dbReference type="Pfam" id="PF04280">
    <property type="entry name" value="Tim44"/>
    <property type="match status" value="1"/>
</dbReference>